<organism evidence="9 10">
    <name type="scientific">Oceaniferula flava</name>
    <dbReference type="NCBI Taxonomy" id="2800421"/>
    <lineage>
        <taxon>Bacteria</taxon>
        <taxon>Pseudomonadati</taxon>
        <taxon>Verrucomicrobiota</taxon>
        <taxon>Verrucomicrobiia</taxon>
        <taxon>Verrucomicrobiales</taxon>
        <taxon>Verrucomicrobiaceae</taxon>
        <taxon>Oceaniferula</taxon>
    </lineage>
</organism>
<evidence type="ECO:0000256" key="4">
    <source>
        <dbReference type="ARBA" id="ARBA00022692"/>
    </source>
</evidence>
<comment type="caution">
    <text evidence="9">The sequence shown here is derived from an EMBL/GenBank/DDBJ whole genome shotgun (WGS) entry which is preliminary data.</text>
</comment>
<dbReference type="AlphaFoldDB" id="A0AAE2VDX2"/>
<evidence type="ECO:0000256" key="7">
    <source>
        <dbReference type="RuleBase" id="RU003879"/>
    </source>
</evidence>
<dbReference type="GO" id="GO:0015031">
    <property type="term" value="P:protein transport"/>
    <property type="evidence" value="ECO:0007669"/>
    <property type="project" value="UniProtKB-KW"/>
</dbReference>
<evidence type="ECO:0000256" key="3">
    <source>
        <dbReference type="ARBA" id="ARBA00022475"/>
    </source>
</evidence>
<comment type="subcellular location">
    <subcellularLocation>
        <location evidence="1">Cell membrane</location>
        <topology evidence="1">Single-pass membrane protein</topology>
    </subcellularLocation>
    <subcellularLocation>
        <location evidence="7">Cell membrane</location>
        <topology evidence="7">Single-pass type II membrane protein</topology>
    </subcellularLocation>
</comment>
<reference evidence="9" key="1">
    <citation type="submission" date="2021-01" db="EMBL/GenBank/DDBJ databases">
        <title>Modified the classification status of verrucomicrobia.</title>
        <authorList>
            <person name="Feng X."/>
        </authorList>
    </citation>
    <scope>NUCLEOTIDE SEQUENCE</scope>
    <source>
        <strain evidence="9">5K15</strain>
    </source>
</reference>
<keyword evidence="3" id="KW-1003">Cell membrane</keyword>
<keyword evidence="10" id="KW-1185">Reference proteome</keyword>
<proteinExistence type="inferred from homology"/>
<dbReference type="GO" id="GO:0005886">
    <property type="term" value="C:plasma membrane"/>
    <property type="evidence" value="ECO:0007669"/>
    <property type="project" value="UniProtKB-SubCell"/>
</dbReference>
<dbReference type="Proteomes" id="UP000634206">
    <property type="component" value="Unassembled WGS sequence"/>
</dbReference>
<evidence type="ECO:0000256" key="5">
    <source>
        <dbReference type="ARBA" id="ARBA00022989"/>
    </source>
</evidence>
<keyword evidence="7" id="KW-0813">Transport</keyword>
<evidence type="ECO:0000256" key="2">
    <source>
        <dbReference type="ARBA" id="ARBA00005811"/>
    </source>
</evidence>
<evidence type="ECO:0000313" key="10">
    <source>
        <dbReference type="Proteomes" id="UP000634206"/>
    </source>
</evidence>
<comment type="similarity">
    <text evidence="2 7">Belongs to the ExbD/TolR family.</text>
</comment>
<evidence type="ECO:0000256" key="6">
    <source>
        <dbReference type="ARBA" id="ARBA00023136"/>
    </source>
</evidence>
<sequence>MPIIPLIDILAILLIYFAVEFDPKTKRPVMNIELALVQDSKTTTEVVEPAAVLAISAEGMITLDATRIPDEMLVDYLKVFREKFPSRKLELEPDKGLQLEGFIKIQNALIAAGINPKDVPSRVKLPESTIDTQ</sequence>
<dbReference type="Pfam" id="PF02472">
    <property type="entry name" value="ExbD"/>
    <property type="match status" value="1"/>
</dbReference>
<evidence type="ECO:0000256" key="8">
    <source>
        <dbReference type="SAM" id="Phobius"/>
    </source>
</evidence>
<protein>
    <submittedName>
        <fullName evidence="9">Biopolymer transporter ExbD</fullName>
    </submittedName>
</protein>
<dbReference type="InterPro" id="IPR003400">
    <property type="entry name" value="ExbD"/>
</dbReference>
<name>A0AAE2VDX2_9BACT</name>
<feature type="transmembrane region" description="Helical" evidence="8">
    <location>
        <begin position="6"/>
        <end position="23"/>
    </location>
</feature>
<evidence type="ECO:0000313" key="9">
    <source>
        <dbReference type="EMBL" id="MBK1856436.1"/>
    </source>
</evidence>
<dbReference type="GO" id="GO:0022857">
    <property type="term" value="F:transmembrane transporter activity"/>
    <property type="evidence" value="ECO:0007669"/>
    <property type="project" value="InterPro"/>
</dbReference>
<dbReference type="RefSeq" id="WP_309491057.1">
    <property type="nucleotide sequence ID" value="NZ_JAENIG010000013.1"/>
</dbReference>
<dbReference type="EMBL" id="JAENIG010000013">
    <property type="protein sequence ID" value="MBK1856436.1"/>
    <property type="molecule type" value="Genomic_DNA"/>
</dbReference>
<gene>
    <name evidence="9" type="ORF">JIN83_15795</name>
</gene>
<keyword evidence="5 8" id="KW-1133">Transmembrane helix</keyword>
<keyword evidence="6 8" id="KW-0472">Membrane</keyword>
<accession>A0AAE2VDX2</accession>
<keyword evidence="7" id="KW-0653">Protein transport</keyword>
<keyword evidence="4 7" id="KW-0812">Transmembrane</keyword>
<evidence type="ECO:0000256" key="1">
    <source>
        <dbReference type="ARBA" id="ARBA00004162"/>
    </source>
</evidence>